<keyword evidence="8 10" id="KW-0067">ATP-binding</keyword>
<proteinExistence type="inferred from homology"/>
<keyword evidence="13" id="KW-1185">Reference proteome</keyword>
<protein>
    <recommendedName>
        <fullName evidence="10">Type I restriction enzyme endonuclease subunit</fullName>
        <shortName evidence="10">R protein</shortName>
        <ecNumber evidence="10">3.1.21.3</ecNumber>
    </recommendedName>
</protein>
<organism evidence="12 13">
    <name type="scientific">Prosthecobacter debontii</name>
    <dbReference type="NCBI Taxonomy" id="48467"/>
    <lineage>
        <taxon>Bacteria</taxon>
        <taxon>Pseudomonadati</taxon>
        <taxon>Verrucomicrobiota</taxon>
        <taxon>Verrucomicrobiia</taxon>
        <taxon>Verrucomicrobiales</taxon>
        <taxon>Verrucomicrobiaceae</taxon>
        <taxon>Prosthecobacter</taxon>
    </lineage>
</organism>
<dbReference type="Gene3D" id="3.40.50.300">
    <property type="entry name" value="P-loop containing nucleotide triphosphate hydrolases"/>
    <property type="match status" value="2"/>
</dbReference>
<dbReference type="InterPro" id="IPR055180">
    <property type="entry name" value="HsdR_RecA-like_helicase_dom_2"/>
</dbReference>
<accession>A0A1T4Z1U1</accession>
<dbReference type="GO" id="GO:0003677">
    <property type="term" value="F:DNA binding"/>
    <property type="evidence" value="ECO:0007669"/>
    <property type="project" value="UniProtKB-KW"/>
</dbReference>
<evidence type="ECO:0000256" key="6">
    <source>
        <dbReference type="ARBA" id="ARBA00022759"/>
    </source>
</evidence>
<comment type="catalytic activity">
    <reaction evidence="1 10">
        <text>Endonucleolytic cleavage of DNA to give random double-stranded fragments with terminal 5'-phosphates, ATP is simultaneously hydrolyzed.</text>
        <dbReference type="EC" id="3.1.21.3"/>
    </reaction>
</comment>
<dbReference type="InterPro" id="IPR021810">
    <property type="entry name" value="T1RH-like_C"/>
</dbReference>
<evidence type="ECO:0000256" key="9">
    <source>
        <dbReference type="ARBA" id="ARBA00023125"/>
    </source>
</evidence>
<dbReference type="PANTHER" id="PTHR30195:SF15">
    <property type="entry name" value="TYPE I RESTRICTION ENZYME HINDI ENDONUCLEASE SUBUNIT"/>
    <property type="match status" value="1"/>
</dbReference>
<gene>
    <name evidence="12" type="ORF">SAMN02745166_04843</name>
</gene>
<evidence type="ECO:0000256" key="1">
    <source>
        <dbReference type="ARBA" id="ARBA00000851"/>
    </source>
</evidence>
<dbReference type="GO" id="GO:0005524">
    <property type="term" value="F:ATP binding"/>
    <property type="evidence" value="ECO:0007669"/>
    <property type="project" value="UniProtKB-KW"/>
</dbReference>
<evidence type="ECO:0000256" key="8">
    <source>
        <dbReference type="ARBA" id="ARBA00022840"/>
    </source>
</evidence>
<dbReference type="OrthoDB" id="9758243at2"/>
<keyword evidence="5 10" id="KW-0680">Restriction system</keyword>
<dbReference type="CDD" id="cd18800">
    <property type="entry name" value="SF2_C_EcoR124I-like"/>
    <property type="match status" value="1"/>
</dbReference>
<dbReference type="InterPro" id="IPR051268">
    <property type="entry name" value="Type-I_R_enzyme_R_subunit"/>
</dbReference>
<dbReference type="EC" id="3.1.21.3" evidence="10"/>
<keyword evidence="9 10" id="KW-0238">DNA-binding</keyword>
<dbReference type="Pfam" id="PF11867">
    <property type="entry name" value="T1RH-like_C"/>
    <property type="match status" value="1"/>
</dbReference>
<dbReference type="Pfam" id="PF04313">
    <property type="entry name" value="HSDR_N"/>
    <property type="match status" value="1"/>
</dbReference>
<keyword evidence="6" id="KW-0255">Endonuclease</keyword>
<evidence type="ECO:0000259" key="11">
    <source>
        <dbReference type="PROSITE" id="PS51192"/>
    </source>
</evidence>
<evidence type="ECO:0000256" key="3">
    <source>
        <dbReference type="ARBA" id="ARBA00022722"/>
    </source>
</evidence>
<dbReference type="NCBIfam" id="TIGR00348">
    <property type="entry name" value="hsdR"/>
    <property type="match status" value="1"/>
</dbReference>
<dbReference type="GO" id="GO:0009307">
    <property type="term" value="P:DNA restriction-modification system"/>
    <property type="evidence" value="ECO:0007669"/>
    <property type="project" value="UniProtKB-KW"/>
</dbReference>
<keyword evidence="4 10" id="KW-0547">Nucleotide-binding</keyword>
<dbReference type="InterPro" id="IPR040980">
    <property type="entry name" value="SWI2_SNF2"/>
</dbReference>
<dbReference type="EMBL" id="FUYE01000025">
    <property type="protein sequence ID" value="SKB08010.1"/>
    <property type="molecule type" value="Genomic_DNA"/>
</dbReference>
<dbReference type="PROSITE" id="PS51192">
    <property type="entry name" value="HELICASE_ATP_BIND_1"/>
    <property type="match status" value="1"/>
</dbReference>
<dbReference type="InterPro" id="IPR014001">
    <property type="entry name" value="Helicase_ATP-bd"/>
</dbReference>
<evidence type="ECO:0000313" key="13">
    <source>
        <dbReference type="Proteomes" id="UP000190774"/>
    </source>
</evidence>
<dbReference type="CDD" id="cd22332">
    <property type="entry name" value="HsdR_N"/>
    <property type="match status" value="1"/>
</dbReference>
<feature type="domain" description="Helicase ATP-binding" evidence="11">
    <location>
        <begin position="326"/>
        <end position="489"/>
    </location>
</feature>
<dbReference type="AlphaFoldDB" id="A0A1T4Z1U1"/>
<dbReference type="Proteomes" id="UP000190774">
    <property type="component" value="Unassembled WGS sequence"/>
</dbReference>
<comment type="similarity">
    <text evidence="2 10">Belongs to the HsdR family.</text>
</comment>
<dbReference type="Pfam" id="PF18766">
    <property type="entry name" value="SWI2_SNF2"/>
    <property type="match status" value="1"/>
</dbReference>
<dbReference type="PANTHER" id="PTHR30195">
    <property type="entry name" value="TYPE I SITE-SPECIFIC DEOXYRIBONUCLEASE PROTEIN SUBUNIT M AND R"/>
    <property type="match status" value="1"/>
</dbReference>
<evidence type="ECO:0000256" key="10">
    <source>
        <dbReference type="RuleBase" id="RU364115"/>
    </source>
</evidence>
<reference evidence="13" key="1">
    <citation type="submission" date="2017-02" db="EMBL/GenBank/DDBJ databases">
        <authorList>
            <person name="Varghese N."/>
            <person name="Submissions S."/>
        </authorList>
    </citation>
    <scope>NUCLEOTIDE SEQUENCE [LARGE SCALE GENOMIC DNA]</scope>
    <source>
        <strain evidence="13">ATCC 700200</strain>
    </source>
</reference>
<dbReference type="GO" id="GO:0009035">
    <property type="term" value="F:type I site-specific deoxyribonuclease activity"/>
    <property type="evidence" value="ECO:0007669"/>
    <property type="project" value="UniProtKB-EC"/>
</dbReference>
<dbReference type="Gene3D" id="3.90.1570.50">
    <property type="match status" value="1"/>
</dbReference>
<dbReference type="InterPro" id="IPR027417">
    <property type="entry name" value="P-loop_NTPase"/>
</dbReference>
<comment type="function">
    <text evidence="10">Subunit R is required for both nuclease and ATPase activities, but not for modification.</text>
</comment>
<dbReference type="InterPro" id="IPR004473">
    <property type="entry name" value="Restrct_endonuc_typeI_HsdR"/>
</dbReference>
<sequence length="1091" mass="124814">MNPSFQEAPISQIPALRTLQQLGYGFLTSEETAVGRKGKMGRVLLEGILGQQLRRLNKIHFKGRELAFSEENIIKAIEALRDVPFDGLVRSSEKVYDLLTLGKSLDQAIEGETKGFSLRYIDWQNPRNNVFHVTAEFEVERTGSHETRRPDIVCFVNGIPFVVIECKRPEEKGSLEQATRQVIRNWQEDEIPHLFIYSQLVLALNKNEGCYATTGTPLKFWAKWREMSDVSEQVRAAVNSPLRPEEHAKLFKGVFAFAQNDMEEQAMHGREPTGQDYLLWSLCRPERLIELARQFIIYDEGGAVKKVARYQQYFAIRSTLERVRQRDPQGKRKGGVIWQTQGSGKSLAMVLLGKALAMEPSIPNPRILLVTDRIDLDEQIYKTFHQCGKDPQQAKTGKHLQELMADDRVPVITTVLDKFRAAANASDTFKNDDEDIFVLVDESHRSQYGEANIKMQKALPRACYIGFTGTPLMKKEKNTAHKFGGFIEPAYTIRDAVEDEAVVPLLYEGRHIMQEVNQKAVDMMFEAMSEGLTKEQKADLKRKFSQRDELNKLESRLYLIAWDVSQHFSQQWKDTGFKGQLTASGKREALILKRFLDQFGKVKSEVVISGPGEIENVDEHQTAERDESVEMFWKVMMAKYGTEKEYNRQIINGFKKGEEPEIIIVVDKLLTGFDAPRNVVLYIARSLREHTLLQAIARVNRLHPGKDFGYIIDYYGVVTQLYDALELYSTLGEKFDKEDLEGTLTQVAEELKQLPALHDALWNLFKEVKNKKDEESFELALESKEVREEFYSRLSAFCRVLKMALSSIHWVNATPEEKTSRYKRDAGFFQNLRASVKIRYAEEIDYRDYEKQIQKMLNTYVQADEVIQVVEPVNIFEREAFEKEVEKMKSDRAKADTIANRTKKTITEKMEEDPFFYRKLSALLQQAIDDYKAQRISEAELLARVTSVMEQARGGNTQEGPDVLKERDLSRAFFGALKEQLAGSPGSANDETASGNVVKEDGAEYGTSPASTAPPTEQILAEAACEMEDIIRRHAVVRWRENVDAQNRMRNDLDDFLFSLQSQKGITLTFAQMDAIIETAIRIAMHRTEDV</sequence>
<comment type="subunit">
    <text evidence="10">The type I restriction/modification system is composed of three polypeptides R, M and S.</text>
</comment>
<dbReference type="InterPro" id="IPR007409">
    <property type="entry name" value="Restrct_endonuc_type1_HsdR_N"/>
</dbReference>
<name>A0A1T4Z1U1_9BACT</name>
<dbReference type="SMART" id="SM00487">
    <property type="entry name" value="DEXDc"/>
    <property type="match status" value="1"/>
</dbReference>
<keyword evidence="3" id="KW-0540">Nuclease</keyword>
<evidence type="ECO:0000256" key="5">
    <source>
        <dbReference type="ARBA" id="ARBA00022747"/>
    </source>
</evidence>
<dbReference type="Pfam" id="PF22679">
    <property type="entry name" value="T1R_D3-like"/>
    <property type="match status" value="1"/>
</dbReference>
<evidence type="ECO:0000256" key="4">
    <source>
        <dbReference type="ARBA" id="ARBA00022741"/>
    </source>
</evidence>
<dbReference type="SUPFAM" id="SSF52540">
    <property type="entry name" value="P-loop containing nucleoside triphosphate hydrolases"/>
    <property type="match status" value="2"/>
</dbReference>
<keyword evidence="7 10" id="KW-0378">Hydrolase</keyword>
<evidence type="ECO:0000256" key="7">
    <source>
        <dbReference type="ARBA" id="ARBA00022801"/>
    </source>
</evidence>
<dbReference type="STRING" id="48467.SAMN02745166_04843"/>
<dbReference type="RefSeq" id="WP_078815957.1">
    <property type="nucleotide sequence ID" value="NZ_FUYE01000025.1"/>
</dbReference>
<evidence type="ECO:0000313" key="12">
    <source>
        <dbReference type="EMBL" id="SKB08010.1"/>
    </source>
</evidence>
<evidence type="ECO:0000256" key="2">
    <source>
        <dbReference type="ARBA" id="ARBA00008598"/>
    </source>
</evidence>